<protein>
    <recommendedName>
        <fullName evidence="3">Spo0E like sporulation regulatory protein</fullName>
    </recommendedName>
</protein>
<sequence length="63" mass="7598">MIQQHKRSLSIIVREIEELREVLNEIVADRDTLENDVLEVSMELDKLINEYMKYEYKSTIELK</sequence>
<keyword evidence="1" id="KW-0175">Coiled coil</keyword>
<dbReference type="AlphaFoldDB" id="A0A645J0R1"/>
<evidence type="ECO:0008006" key="3">
    <source>
        <dbReference type="Google" id="ProtNLM"/>
    </source>
</evidence>
<dbReference type="GO" id="GO:0046983">
    <property type="term" value="F:protein dimerization activity"/>
    <property type="evidence" value="ECO:0007669"/>
    <property type="project" value="InterPro"/>
</dbReference>
<feature type="coiled-coil region" evidence="1">
    <location>
        <begin position="2"/>
        <end position="50"/>
    </location>
</feature>
<evidence type="ECO:0000256" key="1">
    <source>
        <dbReference type="SAM" id="Coils"/>
    </source>
</evidence>
<dbReference type="InterPro" id="IPR037208">
    <property type="entry name" value="Spo0E-like_sf"/>
</dbReference>
<dbReference type="Pfam" id="PF09388">
    <property type="entry name" value="SpoOE-like"/>
    <property type="match status" value="1"/>
</dbReference>
<comment type="caution">
    <text evidence="2">The sequence shown here is derived from an EMBL/GenBank/DDBJ whole genome shotgun (WGS) entry which is preliminary data.</text>
</comment>
<dbReference type="Gene3D" id="4.10.280.10">
    <property type="entry name" value="Helix-loop-helix DNA-binding domain"/>
    <property type="match status" value="1"/>
</dbReference>
<dbReference type="GO" id="GO:0043937">
    <property type="term" value="P:regulation of sporulation"/>
    <property type="evidence" value="ECO:0007669"/>
    <property type="project" value="InterPro"/>
</dbReference>
<dbReference type="EMBL" id="VSSQ01128004">
    <property type="protein sequence ID" value="MPN56997.1"/>
    <property type="molecule type" value="Genomic_DNA"/>
</dbReference>
<organism evidence="2">
    <name type="scientific">bioreactor metagenome</name>
    <dbReference type="NCBI Taxonomy" id="1076179"/>
    <lineage>
        <taxon>unclassified sequences</taxon>
        <taxon>metagenomes</taxon>
        <taxon>ecological metagenomes</taxon>
    </lineage>
</organism>
<dbReference type="InterPro" id="IPR018540">
    <property type="entry name" value="Spo0E-like"/>
</dbReference>
<name>A0A645J0R1_9ZZZZ</name>
<reference evidence="2" key="1">
    <citation type="submission" date="2019-08" db="EMBL/GenBank/DDBJ databases">
        <authorList>
            <person name="Kucharzyk K."/>
            <person name="Murdoch R.W."/>
            <person name="Higgins S."/>
            <person name="Loffler F."/>
        </authorList>
    </citation>
    <scope>NUCLEOTIDE SEQUENCE</scope>
</reference>
<accession>A0A645J0R1</accession>
<gene>
    <name evidence="2" type="ORF">SDC9_204691</name>
</gene>
<evidence type="ECO:0000313" key="2">
    <source>
        <dbReference type="EMBL" id="MPN56997.1"/>
    </source>
</evidence>
<proteinExistence type="predicted"/>
<dbReference type="InterPro" id="IPR036638">
    <property type="entry name" value="HLH_DNA-bd_sf"/>
</dbReference>
<dbReference type="SUPFAM" id="SSF140500">
    <property type="entry name" value="BAS1536-like"/>
    <property type="match status" value="1"/>
</dbReference>